<keyword evidence="4 9" id="KW-0032">Aminotransferase</keyword>
<dbReference type="InterPro" id="IPR010164">
    <property type="entry name" value="Orn_aminotrans"/>
</dbReference>
<comment type="caution">
    <text evidence="9">The sequence shown here is derived from an EMBL/GenBank/DDBJ whole genome shotgun (WGS) entry which is preliminary data.</text>
</comment>
<dbReference type="InterPro" id="IPR005814">
    <property type="entry name" value="Aminotrans_3"/>
</dbReference>
<reference evidence="9" key="1">
    <citation type="submission" date="2020-07" db="EMBL/GenBank/DDBJ databases">
        <title>Huge and variable diversity of episymbiotic CPR bacteria and DPANN archaea in groundwater ecosystems.</title>
        <authorList>
            <person name="He C.Y."/>
            <person name="Keren R."/>
            <person name="Whittaker M."/>
            <person name="Farag I.F."/>
            <person name="Doudna J."/>
            <person name="Cate J.H.D."/>
            <person name="Banfield J.F."/>
        </authorList>
    </citation>
    <scope>NUCLEOTIDE SEQUENCE</scope>
    <source>
        <strain evidence="9">NC_groundwater_672_Ag_B-0.1um_62_36</strain>
    </source>
</reference>
<dbReference type="SUPFAM" id="SSF53383">
    <property type="entry name" value="PLP-dependent transferases"/>
    <property type="match status" value="1"/>
</dbReference>
<keyword evidence="5 9" id="KW-0808">Transferase</keyword>
<evidence type="ECO:0000256" key="4">
    <source>
        <dbReference type="ARBA" id="ARBA00022576"/>
    </source>
</evidence>
<evidence type="ECO:0000313" key="9">
    <source>
        <dbReference type="EMBL" id="MBI2876900.1"/>
    </source>
</evidence>
<dbReference type="GO" id="GO:0004587">
    <property type="term" value="F:ornithine aminotransferase activity"/>
    <property type="evidence" value="ECO:0007669"/>
    <property type="project" value="UniProtKB-EC"/>
</dbReference>
<dbReference type="Gene3D" id="3.90.1150.10">
    <property type="entry name" value="Aspartate Aminotransferase, domain 1"/>
    <property type="match status" value="1"/>
</dbReference>
<comment type="similarity">
    <text evidence="8">Belongs to the class-III pyridoxal-phosphate-dependent aminotransferase family.</text>
</comment>
<comment type="cofactor">
    <cofactor evidence="1">
        <name>pyridoxal 5'-phosphate</name>
        <dbReference type="ChEBI" id="CHEBI:597326"/>
    </cofactor>
</comment>
<keyword evidence="6 8" id="KW-0663">Pyridoxal phosphate</keyword>
<dbReference type="InterPro" id="IPR015421">
    <property type="entry name" value="PyrdxlP-dep_Trfase_major"/>
</dbReference>
<dbReference type="PANTHER" id="PTHR11986">
    <property type="entry name" value="AMINOTRANSFERASE CLASS III"/>
    <property type="match status" value="1"/>
</dbReference>
<evidence type="ECO:0000256" key="2">
    <source>
        <dbReference type="ARBA" id="ARBA00004998"/>
    </source>
</evidence>
<name>A0A932FVM7_UNCTE</name>
<dbReference type="InterPro" id="IPR049704">
    <property type="entry name" value="Aminotrans_3_PPA_site"/>
</dbReference>
<dbReference type="Pfam" id="PF00202">
    <property type="entry name" value="Aminotran_3"/>
    <property type="match status" value="1"/>
</dbReference>
<dbReference type="PROSITE" id="PS00600">
    <property type="entry name" value="AA_TRANSFER_CLASS_3"/>
    <property type="match status" value="1"/>
</dbReference>
<evidence type="ECO:0000313" key="10">
    <source>
        <dbReference type="Proteomes" id="UP000769766"/>
    </source>
</evidence>
<dbReference type="PIRSF" id="PIRSF000521">
    <property type="entry name" value="Transaminase_4ab_Lys_Orn"/>
    <property type="match status" value="1"/>
</dbReference>
<gene>
    <name evidence="9" type="primary">rocD</name>
    <name evidence="9" type="ORF">HYY20_08465</name>
</gene>
<evidence type="ECO:0000256" key="1">
    <source>
        <dbReference type="ARBA" id="ARBA00001933"/>
    </source>
</evidence>
<dbReference type="Gene3D" id="3.40.640.10">
    <property type="entry name" value="Type I PLP-dependent aspartate aminotransferase-like (Major domain)"/>
    <property type="match status" value="1"/>
</dbReference>
<dbReference type="GO" id="GO:0030170">
    <property type="term" value="F:pyridoxal phosphate binding"/>
    <property type="evidence" value="ECO:0007669"/>
    <property type="project" value="InterPro"/>
</dbReference>
<evidence type="ECO:0000256" key="6">
    <source>
        <dbReference type="ARBA" id="ARBA00022898"/>
    </source>
</evidence>
<evidence type="ECO:0000256" key="8">
    <source>
        <dbReference type="RuleBase" id="RU003560"/>
    </source>
</evidence>
<dbReference type="CDD" id="cd00610">
    <property type="entry name" value="OAT_like"/>
    <property type="match status" value="1"/>
</dbReference>
<dbReference type="FunFam" id="3.40.640.10:FF:000011">
    <property type="entry name" value="Ornithine aminotransferase"/>
    <property type="match status" value="1"/>
</dbReference>
<dbReference type="InterPro" id="IPR015422">
    <property type="entry name" value="PyrdxlP-dep_Trfase_small"/>
</dbReference>
<dbReference type="PANTHER" id="PTHR11986:SF18">
    <property type="entry name" value="ORNITHINE AMINOTRANSFERASE, MITOCHONDRIAL"/>
    <property type="match status" value="1"/>
</dbReference>
<dbReference type="AlphaFoldDB" id="A0A932FVM7"/>
<evidence type="ECO:0000256" key="3">
    <source>
        <dbReference type="ARBA" id="ARBA00012924"/>
    </source>
</evidence>
<evidence type="ECO:0000256" key="5">
    <source>
        <dbReference type="ARBA" id="ARBA00022679"/>
    </source>
</evidence>
<evidence type="ECO:0000256" key="7">
    <source>
        <dbReference type="ARBA" id="ARBA00030587"/>
    </source>
</evidence>
<accession>A0A932FVM7</accession>
<dbReference type="NCBIfam" id="TIGR01885">
    <property type="entry name" value="Orn_aminotrans"/>
    <property type="match status" value="1"/>
</dbReference>
<proteinExistence type="inferred from homology"/>
<dbReference type="InterPro" id="IPR015424">
    <property type="entry name" value="PyrdxlP-dep_Trfase"/>
</dbReference>
<dbReference type="GO" id="GO:0042802">
    <property type="term" value="F:identical protein binding"/>
    <property type="evidence" value="ECO:0007669"/>
    <property type="project" value="TreeGrafter"/>
</dbReference>
<dbReference type="Proteomes" id="UP000769766">
    <property type="component" value="Unassembled WGS sequence"/>
</dbReference>
<dbReference type="InterPro" id="IPR050103">
    <property type="entry name" value="Class-III_PLP-dep_AT"/>
</dbReference>
<dbReference type="EMBL" id="JACPRF010000255">
    <property type="protein sequence ID" value="MBI2876900.1"/>
    <property type="molecule type" value="Genomic_DNA"/>
</dbReference>
<organism evidence="9 10">
    <name type="scientific">Tectimicrobiota bacterium</name>
    <dbReference type="NCBI Taxonomy" id="2528274"/>
    <lineage>
        <taxon>Bacteria</taxon>
        <taxon>Pseudomonadati</taxon>
        <taxon>Nitrospinota/Tectimicrobiota group</taxon>
        <taxon>Candidatus Tectimicrobiota</taxon>
    </lineage>
</organism>
<sequence length="397" mass="43542">MQTQDYLRQMEQYSARNYRPLPVVLARGEGAFVWDVEGKRYIDMLSSYSALNHGHRHPRLIRALTEQAARLTLTSRAFHNDQLGPWCEELAAYARMEMVLPMNTGAEAVETALKLARKWAYAVKGIPLNEAEIIVCANNFHGRTITVVSFSTEELYRKQFGPFTPGFQVIPYGNAAAFESALSDRTAAFLVEPIQGEAGILVPPAGYLQTVRELCTRHRVLLLADEIQTGLGRTGARFCSDHEGVRPDILILGKALGGGIFPISAIAGSRELLGLFVPGEHGSTFGGNPLACAISREALRVLEEEHLAESAATLGRFLMGGLREAIGSQAREIRGKGLLIGVEVADGNARAWCERLFEVGILCKETHETVIRFAPPLVVSEAILDEVLSRIARVFSE</sequence>
<comment type="pathway">
    <text evidence="2">Amino-acid biosynthesis; L-proline biosynthesis; L-glutamate 5-semialdehyde from L-ornithine: step 1/1.</text>
</comment>
<dbReference type="EC" id="2.6.1.13" evidence="3"/>
<protein>
    <recommendedName>
        <fullName evidence="3">ornithine aminotransferase</fullName>
        <ecNumber evidence="3">2.6.1.13</ecNumber>
    </recommendedName>
    <alternativeName>
        <fullName evidence="7">Ornithine--oxo-acid aminotransferase</fullName>
    </alternativeName>
</protein>